<dbReference type="InterPro" id="IPR003848">
    <property type="entry name" value="DUF218"/>
</dbReference>
<organism evidence="2 3">
    <name type="scientific">Ramlibacter ginsenosidimutans</name>
    <dbReference type="NCBI Taxonomy" id="502333"/>
    <lineage>
        <taxon>Bacteria</taxon>
        <taxon>Pseudomonadati</taxon>
        <taxon>Pseudomonadota</taxon>
        <taxon>Betaproteobacteria</taxon>
        <taxon>Burkholderiales</taxon>
        <taxon>Comamonadaceae</taxon>
        <taxon>Ramlibacter</taxon>
    </lineage>
</organism>
<comment type="caution">
    <text evidence="2">The sequence shown here is derived from an EMBL/GenBank/DDBJ whole genome shotgun (WGS) entry which is preliminary data.</text>
</comment>
<dbReference type="RefSeq" id="WP_201170694.1">
    <property type="nucleotide sequence ID" value="NZ_JAEPWM010000004.1"/>
</dbReference>
<dbReference type="Proteomes" id="UP000630528">
    <property type="component" value="Unassembled WGS sequence"/>
</dbReference>
<reference evidence="2" key="1">
    <citation type="journal article" date="2012" name="J. Microbiol. Biotechnol.">
        <title>Ramlibacter ginsenosidimutans sp. nov., with ginsenoside-converting activity.</title>
        <authorList>
            <person name="Wang L."/>
            <person name="An D.S."/>
            <person name="Kim S.G."/>
            <person name="Jin F.X."/>
            <person name="Kim S.C."/>
            <person name="Lee S.T."/>
            <person name="Im W.T."/>
        </authorList>
    </citation>
    <scope>NUCLEOTIDE SEQUENCE</scope>
    <source>
        <strain evidence="2">KACC 17527</strain>
    </source>
</reference>
<accession>A0A934TSH6</accession>
<reference evidence="2" key="2">
    <citation type="submission" date="2021-01" db="EMBL/GenBank/DDBJ databases">
        <authorList>
            <person name="Kang M."/>
        </authorList>
    </citation>
    <scope>NUCLEOTIDE SEQUENCE</scope>
    <source>
        <strain evidence="2">KACC 17527</strain>
    </source>
</reference>
<feature type="domain" description="DUF218" evidence="1">
    <location>
        <begin position="2"/>
        <end position="58"/>
    </location>
</feature>
<keyword evidence="3" id="KW-1185">Reference proteome</keyword>
<dbReference type="AlphaFoldDB" id="A0A934TSH6"/>
<proteinExistence type="predicted"/>
<name>A0A934TSH6_9BURK</name>
<protein>
    <recommendedName>
        <fullName evidence="1">DUF218 domain-containing protein</fullName>
    </recommendedName>
</protein>
<dbReference type="EMBL" id="JAEPWM010000004">
    <property type="protein sequence ID" value="MBK6006702.1"/>
    <property type="molecule type" value="Genomic_DNA"/>
</dbReference>
<evidence type="ECO:0000313" key="2">
    <source>
        <dbReference type="EMBL" id="MBK6006702.1"/>
    </source>
</evidence>
<dbReference type="Pfam" id="PF02698">
    <property type="entry name" value="DUF218"/>
    <property type="match status" value="1"/>
</dbReference>
<evidence type="ECO:0000313" key="3">
    <source>
        <dbReference type="Proteomes" id="UP000630528"/>
    </source>
</evidence>
<gene>
    <name evidence="2" type="ORF">JJB11_11425</name>
</gene>
<sequence>MTSALHMRRAAAEFGRAGFQVIPAATDYSEPRFAGGLQWVPDTLALDDAARSMKELVGTLVTEVR</sequence>
<evidence type="ECO:0000259" key="1">
    <source>
        <dbReference type="Pfam" id="PF02698"/>
    </source>
</evidence>